<dbReference type="PANTHER" id="PTHR33169:SF13">
    <property type="entry name" value="PADR-FAMILY TRANSCRIPTIONAL REGULATOR"/>
    <property type="match status" value="1"/>
</dbReference>
<gene>
    <name evidence="3" type="ORF">O3H35_02050</name>
    <name evidence="2" type="ORF">O3H54_08630</name>
</gene>
<organism evidence="2 4">
    <name type="scientific">Methanobacterium veterum</name>
    <dbReference type="NCBI Taxonomy" id="408577"/>
    <lineage>
        <taxon>Archaea</taxon>
        <taxon>Methanobacteriati</taxon>
        <taxon>Methanobacteriota</taxon>
        <taxon>Methanomada group</taxon>
        <taxon>Methanobacteria</taxon>
        <taxon>Methanobacteriales</taxon>
        <taxon>Methanobacteriaceae</taxon>
        <taxon>Methanobacterium</taxon>
    </lineage>
</organism>
<dbReference type="AlphaFoldDB" id="A0A9E4ZXJ7"/>
<evidence type="ECO:0000313" key="3">
    <source>
        <dbReference type="EMBL" id="MCZ3371411.1"/>
    </source>
</evidence>
<dbReference type="Proteomes" id="UP001074446">
    <property type="component" value="Unassembled WGS sequence"/>
</dbReference>
<dbReference type="RefSeq" id="WP_048081781.1">
    <property type="nucleotide sequence ID" value="NZ_JAPVER010000020.1"/>
</dbReference>
<dbReference type="Proteomes" id="UP001068021">
    <property type="component" value="Unassembled WGS sequence"/>
</dbReference>
<sequence>MDIKKLQNKYLPLTEAAYYVLISLNKSRHGYGIMQHVEKLTNGRIKIGAGTMYGNLSRMEKEGLITSVAEEDRKKIYELSEKGKIVLKLELERLEELIDHGKNEMRN</sequence>
<comment type="caution">
    <text evidence="2">The sequence shown here is derived from an EMBL/GenBank/DDBJ whole genome shotgun (WGS) entry which is preliminary data.</text>
</comment>
<dbReference type="InterPro" id="IPR036390">
    <property type="entry name" value="WH_DNA-bd_sf"/>
</dbReference>
<dbReference type="InterPro" id="IPR052509">
    <property type="entry name" value="Metal_resp_DNA-bind_regulator"/>
</dbReference>
<evidence type="ECO:0000313" key="4">
    <source>
        <dbReference type="Proteomes" id="UP001068021"/>
    </source>
</evidence>
<reference evidence="2" key="1">
    <citation type="submission" date="2022-12" db="EMBL/GenBank/DDBJ databases">
        <title>Reclassification of two methanogenic archaea species isolated from the Kolyma lowland permafrost.</title>
        <authorList>
            <person name="Trubitsyn V.E."/>
            <person name="Rivkina E.M."/>
            <person name="Shcherbakova V.A."/>
        </authorList>
    </citation>
    <scope>NUCLEOTIDE SEQUENCE</scope>
    <source>
        <strain evidence="2">M2</strain>
        <strain evidence="3">MK4</strain>
    </source>
</reference>
<dbReference type="InterPro" id="IPR005149">
    <property type="entry name" value="Tscrpt_reg_PadR_N"/>
</dbReference>
<dbReference type="Gene3D" id="1.10.10.10">
    <property type="entry name" value="Winged helix-like DNA-binding domain superfamily/Winged helix DNA-binding domain"/>
    <property type="match status" value="1"/>
</dbReference>
<accession>A0A9E4ZXJ7</accession>
<dbReference type="InterPro" id="IPR036388">
    <property type="entry name" value="WH-like_DNA-bd_sf"/>
</dbReference>
<dbReference type="EMBL" id="JAPVER010000020">
    <property type="protein sequence ID" value="MCZ3365946.1"/>
    <property type="molecule type" value="Genomic_DNA"/>
</dbReference>
<dbReference type="SUPFAM" id="SSF46785">
    <property type="entry name" value="Winged helix' DNA-binding domain"/>
    <property type="match status" value="1"/>
</dbReference>
<proteinExistence type="predicted"/>
<protein>
    <submittedName>
        <fullName evidence="2">PadR family transcriptional regulator</fullName>
    </submittedName>
</protein>
<keyword evidence="4" id="KW-1185">Reference proteome</keyword>
<evidence type="ECO:0000259" key="1">
    <source>
        <dbReference type="Pfam" id="PF03551"/>
    </source>
</evidence>
<dbReference type="PANTHER" id="PTHR33169">
    <property type="entry name" value="PADR-FAMILY TRANSCRIPTIONAL REGULATOR"/>
    <property type="match status" value="1"/>
</dbReference>
<dbReference type="Pfam" id="PF03551">
    <property type="entry name" value="PadR"/>
    <property type="match status" value="1"/>
</dbReference>
<evidence type="ECO:0000313" key="2">
    <source>
        <dbReference type="EMBL" id="MCZ3365946.1"/>
    </source>
</evidence>
<feature type="domain" description="Transcription regulator PadR N-terminal" evidence="1">
    <location>
        <begin position="25"/>
        <end position="88"/>
    </location>
</feature>
<dbReference type="EMBL" id="JAPVES010000024">
    <property type="protein sequence ID" value="MCZ3371411.1"/>
    <property type="molecule type" value="Genomic_DNA"/>
</dbReference>
<name>A0A9E4ZXJ7_9EURY</name>